<name>A0A3G5AHR6_9VIRU</name>
<dbReference type="EMBL" id="MK072487">
    <property type="protein sequence ID" value="AYV85841.1"/>
    <property type="molecule type" value="Genomic_DNA"/>
</dbReference>
<reference evidence="1" key="1">
    <citation type="submission" date="2018-10" db="EMBL/GenBank/DDBJ databases">
        <title>Hidden diversity of soil giant viruses.</title>
        <authorList>
            <person name="Schulz F."/>
            <person name="Alteio L."/>
            <person name="Goudeau D."/>
            <person name="Ryan E.M."/>
            <person name="Malmstrom R.R."/>
            <person name="Blanchard J."/>
            <person name="Woyke T."/>
        </authorList>
    </citation>
    <scope>NUCLEOTIDE SEQUENCE</scope>
    <source>
        <strain evidence="1">SAV1</strain>
    </source>
</reference>
<feature type="non-terminal residue" evidence="1">
    <location>
        <position position="41"/>
    </location>
</feature>
<accession>A0A3G5AHR6</accession>
<protein>
    <submittedName>
        <fullName evidence="1">Uncharacterized protein</fullName>
    </submittedName>
</protein>
<organism evidence="1">
    <name type="scientific">Satyrvirus sp</name>
    <dbReference type="NCBI Taxonomy" id="2487771"/>
    <lineage>
        <taxon>Viruses</taxon>
        <taxon>Varidnaviria</taxon>
        <taxon>Bamfordvirae</taxon>
        <taxon>Nucleocytoviricota</taxon>
        <taxon>Megaviricetes</taxon>
        <taxon>Imitervirales</taxon>
        <taxon>Mimiviridae</taxon>
        <taxon>Megamimivirinae</taxon>
    </lineage>
</organism>
<evidence type="ECO:0000313" key="1">
    <source>
        <dbReference type="EMBL" id="AYV85841.1"/>
    </source>
</evidence>
<sequence length="41" mass="4741">MQYYDVSDYIINDNIIISHFSGNVVDIKLINISIDLEPNLE</sequence>
<gene>
    <name evidence="1" type="ORF">Satyrvirus51_3</name>
</gene>
<proteinExistence type="predicted"/>